<dbReference type="InterPro" id="IPR036513">
    <property type="entry name" value="STAS_dom_sf"/>
</dbReference>
<evidence type="ECO:0000313" key="1">
    <source>
        <dbReference type="EMBL" id="MCX2837260.1"/>
    </source>
</evidence>
<dbReference type="Pfam" id="PF11964">
    <property type="entry name" value="SpoIIAA-like"/>
    <property type="match status" value="1"/>
</dbReference>
<accession>A0A9X3HZS8</accession>
<dbReference type="InterPro" id="IPR021866">
    <property type="entry name" value="SpoIIAA-like"/>
</dbReference>
<dbReference type="Proteomes" id="UP001148482">
    <property type="component" value="Unassembled WGS sequence"/>
</dbReference>
<dbReference type="InterPro" id="IPR038396">
    <property type="entry name" value="SpoIIAA-like_sf"/>
</dbReference>
<proteinExistence type="predicted"/>
<dbReference type="AlphaFoldDB" id="A0A9X3HZS8"/>
<comment type="caution">
    <text evidence="1">The sequence shown here is derived from an EMBL/GenBank/DDBJ whole genome shotgun (WGS) entry which is preliminary data.</text>
</comment>
<evidence type="ECO:0000313" key="2">
    <source>
        <dbReference type="Proteomes" id="UP001148482"/>
    </source>
</evidence>
<keyword evidence="2" id="KW-1185">Reference proteome</keyword>
<dbReference type="SUPFAM" id="SSF52091">
    <property type="entry name" value="SpoIIaa-like"/>
    <property type="match status" value="1"/>
</dbReference>
<protein>
    <submittedName>
        <fullName evidence="1">STAS/SEC14 domain-containing protein</fullName>
    </submittedName>
</protein>
<organism evidence="1 2">
    <name type="scientific">Salinimicrobium profundisediminis</name>
    <dbReference type="NCBI Taxonomy" id="2994553"/>
    <lineage>
        <taxon>Bacteria</taxon>
        <taxon>Pseudomonadati</taxon>
        <taxon>Bacteroidota</taxon>
        <taxon>Flavobacteriia</taxon>
        <taxon>Flavobacteriales</taxon>
        <taxon>Flavobacteriaceae</taxon>
        <taxon>Salinimicrobium</taxon>
    </lineage>
</organism>
<dbReference type="RefSeq" id="WP_266068470.1">
    <property type="nucleotide sequence ID" value="NZ_JAPJDA010000004.1"/>
</dbReference>
<dbReference type="EMBL" id="JAPJDA010000004">
    <property type="protein sequence ID" value="MCX2837260.1"/>
    <property type="molecule type" value="Genomic_DNA"/>
</dbReference>
<name>A0A9X3HZS8_9FLAO</name>
<sequence length="117" mass="13596">MVSTFELAENVVGIIIDTDLDEELIENVQAKILDKIEVHEEISIFFEIKRGSKLGFKAFLEQMTFNLNHTRSFRKIAVVSDLDWLRNSMFIKDLIMPTDIKSFTNEERLTALAWISE</sequence>
<reference evidence="1" key="1">
    <citation type="submission" date="2022-11" db="EMBL/GenBank/DDBJ databases">
        <title>Salinimicrobium profundisediminis sp. nov., isolated from deep-sea sediment of the Mariana Trench.</title>
        <authorList>
            <person name="Fu H."/>
        </authorList>
    </citation>
    <scope>NUCLEOTIDE SEQUENCE</scope>
    <source>
        <strain evidence="1">MT39</strain>
    </source>
</reference>
<gene>
    <name evidence="1" type="ORF">OQ279_03770</name>
</gene>
<dbReference type="Gene3D" id="3.40.50.10600">
    <property type="entry name" value="SpoIIaa-like domains"/>
    <property type="match status" value="1"/>
</dbReference>